<reference evidence="1 2" key="1">
    <citation type="submission" date="2019-09" db="EMBL/GenBank/DDBJ databases">
        <title>A chromosome-level genome assembly of the Chinese tupelo Nyssa sinensis.</title>
        <authorList>
            <person name="Yang X."/>
            <person name="Kang M."/>
            <person name="Yang Y."/>
            <person name="Xiong H."/>
            <person name="Wang M."/>
            <person name="Zhang Z."/>
            <person name="Wang Z."/>
            <person name="Wu H."/>
            <person name="Ma T."/>
            <person name="Liu J."/>
            <person name="Xi Z."/>
        </authorList>
    </citation>
    <scope>NUCLEOTIDE SEQUENCE [LARGE SCALE GENOMIC DNA]</scope>
    <source>
        <strain evidence="1">J267</strain>
        <tissue evidence="1">Leaf</tissue>
    </source>
</reference>
<evidence type="ECO:0000313" key="2">
    <source>
        <dbReference type="Proteomes" id="UP000325577"/>
    </source>
</evidence>
<proteinExistence type="predicted"/>
<gene>
    <name evidence="1" type="ORF">F0562_030246</name>
</gene>
<dbReference type="AlphaFoldDB" id="A0A5J5AWE9"/>
<keyword evidence="2" id="KW-1185">Reference proteome</keyword>
<organism evidence="1 2">
    <name type="scientific">Nyssa sinensis</name>
    <dbReference type="NCBI Taxonomy" id="561372"/>
    <lineage>
        <taxon>Eukaryota</taxon>
        <taxon>Viridiplantae</taxon>
        <taxon>Streptophyta</taxon>
        <taxon>Embryophyta</taxon>
        <taxon>Tracheophyta</taxon>
        <taxon>Spermatophyta</taxon>
        <taxon>Magnoliopsida</taxon>
        <taxon>eudicotyledons</taxon>
        <taxon>Gunneridae</taxon>
        <taxon>Pentapetalae</taxon>
        <taxon>asterids</taxon>
        <taxon>Cornales</taxon>
        <taxon>Nyssaceae</taxon>
        <taxon>Nyssa</taxon>
    </lineage>
</organism>
<name>A0A5J5AWE9_9ASTE</name>
<protein>
    <submittedName>
        <fullName evidence="1">Uncharacterized protein</fullName>
    </submittedName>
</protein>
<accession>A0A5J5AWE9</accession>
<dbReference type="Proteomes" id="UP000325577">
    <property type="component" value="Linkage Group LG17"/>
</dbReference>
<evidence type="ECO:0000313" key="1">
    <source>
        <dbReference type="EMBL" id="KAA8535243.1"/>
    </source>
</evidence>
<sequence>MEETIVDGVAIGDLGFDVDRAAWGIRRDDRRSVAPEVLIGKKKLRIKLGEMTTELDRASMNRDDASNCGTEIGLERTGEATTGYWAEALELRNCGSMFGEEEGGRAAAAMRQQQGERTVLSNREVVDPYVRGSYRQWKEQVTDGLGGQWSWLEGLQLGDAELERLEQQLRISNRFPDRIASDFQYLIGGGSGINGIINYFMGSGGELSANKQEFVAHWLFILIYKMHSKYVSATVVIAPNN</sequence>
<dbReference type="EMBL" id="CM018040">
    <property type="protein sequence ID" value="KAA8535243.1"/>
    <property type="molecule type" value="Genomic_DNA"/>
</dbReference>